<keyword evidence="1" id="KW-0472">Membrane</keyword>
<evidence type="ECO:0000259" key="2">
    <source>
        <dbReference type="Pfam" id="PF20151"/>
    </source>
</evidence>
<sequence length="336" mass="37676">MRLVYKGPRITAYSQCPYSVEFCLVTMYITDSEVQQMLFGMYAILAGNSILIYDHMVTLPEEIAFIWRRPKALSAMLFLLNRYVALLANISSLVVDFVPLSDERFGSLWFRCCFAQEKFSCSKYTLYRQLALFLQGIIVSIIMATRTYALYGCSKRLLIWIVIVMFALAGVCCAGTFGRYSGDVDIVPGVGCNETFSKRVAIQIGLAYVAEFIFDLFIFILTLYRICKARGFLRLSLVARRNIIDIIFHDGTMFFGAMTLSNIPNILTYYSGSVGIRGSLCTFTSCISVTLISRLMLNLHQTIDTGILSTPAQDDGPSLAVLTTRVDIQSAFSSHH</sequence>
<feature type="transmembrane region" description="Helical" evidence="1">
    <location>
        <begin position="200"/>
        <end position="223"/>
    </location>
</feature>
<proteinExistence type="predicted"/>
<dbReference type="EMBL" id="JABBWD010000055">
    <property type="protein sequence ID" value="KAG1771984.1"/>
    <property type="molecule type" value="Genomic_DNA"/>
</dbReference>
<dbReference type="AlphaFoldDB" id="A0A9P7CZN9"/>
<dbReference type="Proteomes" id="UP000714275">
    <property type="component" value="Unassembled WGS sequence"/>
</dbReference>
<feature type="domain" description="DUF6533" evidence="2">
    <location>
        <begin position="42"/>
        <end position="87"/>
    </location>
</feature>
<evidence type="ECO:0000256" key="1">
    <source>
        <dbReference type="SAM" id="Phobius"/>
    </source>
</evidence>
<dbReference type="Pfam" id="PF20151">
    <property type="entry name" value="DUF6533"/>
    <property type="match status" value="1"/>
</dbReference>
<comment type="caution">
    <text evidence="3">The sequence shown here is derived from an EMBL/GenBank/DDBJ whole genome shotgun (WGS) entry which is preliminary data.</text>
</comment>
<keyword evidence="4" id="KW-1185">Reference proteome</keyword>
<protein>
    <recommendedName>
        <fullName evidence="2">DUF6533 domain-containing protein</fullName>
    </recommendedName>
</protein>
<reference evidence="3" key="1">
    <citation type="journal article" date="2020" name="New Phytol.">
        <title>Comparative genomics reveals dynamic genome evolution in host specialist ectomycorrhizal fungi.</title>
        <authorList>
            <person name="Lofgren L.A."/>
            <person name="Nguyen N.H."/>
            <person name="Vilgalys R."/>
            <person name="Ruytinx J."/>
            <person name="Liao H.L."/>
            <person name="Branco S."/>
            <person name="Kuo A."/>
            <person name="LaButti K."/>
            <person name="Lipzen A."/>
            <person name="Andreopoulos W."/>
            <person name="Pangilinan J."/>
            <person name="Riley R."/>
            <person name="Hundley H."/>
            <person name="Na H."/>
            <person name="Barry K."/>
            <person name="Grigoriev I.V."/>
            <person name="Stajich J.E."/>
            <person name="Kennedy P.G."/>
        </authorList>
    </citation>
    <scope>NUCLEOTIDE SEQUENCE</scope>
    <source>
        <strain evidence="3">DOB743</strain>
    </source>
</reference>
<dbReference type="InterPro" id="IPR045340">
    <property type="entry name" value="DUF6533"/>
</dbReference>
<feature type="transmembrane region" description="Helical" evidence="1">
    <location>
        <begin position="73"/>
        <end position="95"/>
    </location>
</feature>
<evidence type="ECO:0000313" key="4">
    <source>
        <dbReference type="Proteomes" id="UP000714275"/>
    </source>
</evidence>
<organism evidence="3 4">
    <name type="scientific">Suillus placidus</name>
    <dbReference type="NCBI Taxonomy" id="48579"/>
    <lineage>
        <taxon>Eukaryota</taxon>
        <taxon>Fungi</taxon>
        <taxon>Dikarya</taxon>
        <taxon>Basidiomycota</taxon>
        <taxon>Agaricomycotina</taxon>
        <taxon>Agaricomycetes</taxon>
        <taxon>Agaricomycetidae</taxon>
        <taxon>Boletales</taxon>
        <taxon>Suillineae</taxon>
        <taxon>Suillaceae</taxon>
        <taxon>Suillus</taxon>
    </lineage>
</organism>
<evidence type="ECO:0000313" key="3">
    <source>
        <dbReference type="EMBL" id="KAG1771984.1"/>
    </source>
</evidence>
<keyword evidence="1" id="KW-1133">Transmembrane helix</keyword>
<feature type="transmembrane region" description="Helical" evidence="1">
    <location>
        <begin position="126"/>
        <end position="145"/>
    </location>
</feature>
<accession>A0A9P7CZN9</accession>
<name>A0A9P7CZN9_9AGAM</name>
<dbReference type="OrthoDB" id="2686513at2759"/>
<keyword evidence="1" id="KW-0812">Transmembrane</keyword>
<gene>
    <name evidence="3" type="ORF">EV702DRAFT_1281500</name>
</gene>
<feature type="transmembrane region" description="Helical" evidence="1">
    <location>
        <begin position="157"/>
        <end position="180"/>
    </location>
</feature>